<evidence type="ECO:0000313" key="1">
    <source>
        <dbReference type="EMBL" id="GJN05473.1"/>
    </source>
</evidence>
<organism evidence="1 2">
    <name type="scientific">Eleusine coracana subsp. coracana</name>
    <dbReference type="NCBI Taxonomy" id="191504"/>
    <lineage>
        <taxon>Eukaryota</taxon>
        <taxon>Viridiplantae</taxon>
        <taxon>Streptophyta</taxon>
        <taxon>Embryophyta</taxon>
        <taxon>Tracheophyta</taxon>
        <taxon>Spermatophyta</taxon>
        <taxon>Magnoliopsida</taxon>
        <taxon>Liliopsida</taxon>
        <taxon>Poales</taxon>
        <taxon>Poaceae</taxon>
        <taxon>PACMAD clade</taxon>
        <taxon>Chloridoideae</taxon>
        <taxon>Cynodonteae</taxon>
        <taxon>Eleusininae</taxon>
        <taxon>Eleusine</taxon>
    </lineage>
</organism>
<reference evidence="1" key="2">
    <citation type="submission" date="2021-12" db="EMBL/GenBank/DDBJ databases">
        <title>Resequencing data analysis of finger millet.</title>
        <authorList>
            <person name="Hatakeyama M."/>
            <person name="Aluri S."/>
            <person name="Balachadran M.T."/>
            <person name="Sivarajan S.R."/>
            <person name="Poveda L."/>
            <person name="Shimizu-Inatsugi R."/>
            <person name="Schlapbach R."/>
            <person name="Sreeman S.M."/>
            <person name="Shimizu K.K."/>
        </authorList>
    </citation>
    <scope>NUCLEOTIDE SEQUENCE</scope>
</reference>
<accession>A0AAV5D3F2</accession>
<dbReference type="EMBL" id="BQKI01000012">
    <property type="protein sequence ID" value="GJN05473.1"/>
    <property type="molecule type" value="Genomic_DNA"/>
</dbReference>
<sequence length="79" mass="7970">MWSTFSVQLSSSKLPFRSVTPPVHAAAGNSAAPLGRCLPPARPAFSVPSSPLVAADDSVSALGFLSEPAFALGCPAQSS</sequence>
<evidence type="ECO:0000313" key="2">
    <source>
        <dbReference type="Proteomes" id="UP001054889"/>
    </source>
</evidence>
<comment type="caution">
    <text evidence="1">The sequence shown here is derived from an EMBL/GenBank/DDBJ whole genome shotgun (WGS) entry which is preliminary data.</text>
</comment>
<proteinExistence type="predicted"/>
<dbReference type="Proteomes" id="UP001054889">
    <property type="component" value="Unassembled WGS sequence"/>
</dbReference>
<name>A0AAV5D3F2_ELECO</name>
<gene>
    <name evidence="1" type="primary">ga23099</name>
    <name evidence="1" type="ORF">PR202_ga23099</name>
</gene>
<protein>
    <submittedName>
        <fullName evidence="1">Uncharacterized protein</fullName>
    </submittedName>
</protein>
<keyword evidence="2" id="KW-1185">Reference proteome</keyword>
<reference evidence="1" key="1">
    <citation type="journal article" date="2018" name="DNA Res.">
        <title>Multiple hybrid de novo genome assembly of finger millet, an orphan allotetraploid crop.</title>
        <authorList>
            <person name="Hatakeyama M."/>
            <person name="Aluri S."/>
            <person name="Balachadran M.T."/>
            <person name="Sivarajan S.R."/>
            <person name="Patrignani A."/>
            <person name="Gruter S."/>
            <person name="Poveda L."/>
            <person name="Shimizu-Inatsugi R."/>
            <person name="Baeten J."/>
            <person name="Francoijs K.J."/>
            <person name="Nataraja K.N."/>
            <person name="Reddy Y.A.N."/>
            <person name="Phadnis S."/>
            <person name="Ravikumar R.L."/>
            <person name="Schlapbach R."/>
            <person name="Sreeman S.M."/>
            <person name="Shimizu K.K."/>
        </authorList>
    </citation>
    <scope>NUCLEOTIDE SEQUENCE</scope>
</reference>
<dbReference type="AlphaFoldDB" id="A0AAV5D3F2"/>